<protein>
    <recommendedName>
        <fullName evidence="3">Reverse transcriptase domain-containing protein</fullName>
    </recommendedName>
</protein>
<reference evidence="1 2" key="1">
    <citation type="journal article" date="2019" name="Commun. Biol.">
        <title>The bagworm genome reveals a unique fibroin gene that provides high tensile strength.</title>
        <authorList>
            <person name="Kono N."/>
            <person name="Nakamura H."/>
            <person name="Ohtoshi R."/>
            <person name="Tomita M."/>
            <person name="Numata K."/>
            <person name="Arakawa K."/>
        </authorList>
    </citation>
    <scope>NUCLEOTIDE SEQUENCE [LARGE SCALE GENOMIC DNA]</scope>
</reference>
<dbReference type="EMBL" id="BGZK01000432">
    <property type="protein sequence ID" value="GBP43216.1"/>
    <property type="molecule type" value="Genomic_DNA"/>
</dbReference>
<keyword evidence="2" id="KW-1185">Reference proteome</keyword>
<comment type="caution">
    <text evidence="1">The sequence shown here is derived from an EMBL/GenBank/DDBJ whole genome shotgun (WGS) entry which is preliminary data.</text>
</comment>
<evidence type="ECO:0000313" key="1">
    <source>
        <dbReference type="EMBL" id="GBP43216.1"/>
    </source>
</evidence>
<gene>
    <name evidence="1" type="ORF">EVAR_39273_1</name>
</gene>
<accession>A0A4C1VVF6</accession>
<proteinExistence type="predicted"/>
<evidence type="ECO:0008006" key="3">
    <source>
        <dbReference type="Google" id="ProtNLM"/>
    </source>
</evidence>
<sequence>MSKKQFNFTRGRSIINDGVELVEIILETSDGSRNAIGVFCDLSKAFVCVNDETLIRNNTDHYGVTDRVLDLLTLYLTNRVQRSDVNNMRSSGSVIRMEVP</sequence>
<dbReference type="Proteomes" id="UP000299102">
    <property type="component" value="Unassembled WGS sequence"/>
</dbReference>
<dbReference type="AlphaFoldDB" id="A0A4C1VVF6"/>
<evidence type="ECO:0000313" key="2">
    <source>
        <dbReference type="Proteomes" id="UP000299102"/>
    </source>
</evidence>
<name>A0A4C1VVF6_EUMVA</name>
<organism evidence="1 2">
    <name type="scientific">Eumeta variegata</name>
    <name type="common">Bagworm moth</name>
    <name type="synonym">Eumeta japonica</name>
    <dbReference type="NCBI Taxonomy" id="151549"/>
    <lineage>
        <taxon>Eukaryota</taxon>
        <taxon>Metazoa</taxon>
        <taxon>Ecdysozoa</taxon>
        <taxon>Arthropoda</taxon>
        <taxon>Hexapoda</taxon>
        <taxon>Insecta</taxon>
        <taxon>Pterygota</taxon>
        <taxon>Neoptera</taxon>
        <taxon>Endopterygota</taxon>
        <taxon>Lepidoptera</taxon>
        <taxon>Glossata</taxon>
        <taxon>Ditrysia</taxon>
        <taxon>Tineoidea</taxon>
        <taxon>Psychidae</taxon>
        <taxon>Oiketicinae</taxon>
        <taxon>Eumeta</taxon>
    </lineage>
</organism>
<dbReference type="OrthoDB" id="414730at2759"/>